<reference evidence="4" key="3">
    <citation type="submission" date="2025-09" db="UniProtKB">
        <authorList>
            <consortium name="Ensembl"/>
        </authorList>
    </citation>
    <scope>IDENTIFICATION</scope>
    <source>
        <strain evidence="4">Thorbecke</strain>
    </source>
</reference>
<evidence type="ECO:0000313" key="4">
    <source>
        <dbReference type="Ensembl" id="ENSOCUP00000032574.1"/>
    </source>
</evidence>
<dbReference type="AlphaFoldDB" id="A0A5F9CGC9"/>
<keyword evidence="5" id="KW-1185">Reference proteome</keyword>
<accession>A0A5F9CGC9</accession>
<name>A0A5F9CGC9_RABIT</name>
<evidence type="ECO:0000256" key="2">
    <source>
        <dbReference type="SAM" id="MobiDB-lite"/>
    </source>
</evidence>
<dbReference type="EMBL" id="AAGW02039834">
    <property type="status" value="NOT_ANNOTATED_CDS"/>
    <property type="molecule type" value="Genomic_DNA"/>
</dbReference>
<gene>
    <name evidence="4" type="primary">ADAM11</name>
</gene>
<dbReference type="PANTHER" id="PTHR11905:SF114">
    <property type="entry name" value="DISINTEGRIN AND METALLOPROTEINASE DOMAIN-CONTAINING PROTEIN 11"/>
    <property type="match status" value="1"/>
</dbReference>
<dbReference type="InterPro" id="IPR002870">
    <property type="entry name" value="Peptidase_M12B_N"/>
</dbReference>
<keyword evidence="1" id="KW-1015">Disulfide bond</keyword>
<feature type="domain" description="Peptidase M12B propeptide" evidence="3">
    <location>
        <begin position="172"/>
        <end position="265"/>
    </location>
</feature>
<dbReference type="Pfam" id="PF01562">
    <property type="entry name" value="Pep_M12B_propep"/>
    <property type="match status" value="1"/>
</dbReference>
<organism evidence="4 5">
    <name type="scientific">Oryctolagus cuniculus</name>
    <name type="common">Rabbit</name>
    <dbReference type="NCBI Taxonomy" id="9986"/>
    <lineage>
        <taxon>Eukaryota</taxon>
        <taxon>Metazoa</taxon>
        <taxon>Chordata</taxon>
        <taxon>Craniata</taxon>
        <taxon>Vertebrata</taxon>
        <taxon>Euteleostomi</taxon>
        <taxon>Mammalia</taxon>
        <taxon>Eutheria</taxon>
        <taxon>Euarchontoglires</taxon>
        <taxon>Glires</taxon>
        <taxon>Lagomorpha</taxon>
        <taxon>Leporidae</taxon>
        <taxon>Oryctolagus</taxon>
    </lineage>
</organism>
<protein>
    <submittedName>
        <fullName evidence="4">ADAM metallopeptidase domain 11</fullName>
    </submittedName>
</protein>
<sequence length="369" mass="38625">TAVRSGPEAPSRPPPLGGDASAAVGFPRSAPGWQRTRPRGGGARAEGRCGRPPTCPRRTAAADPPFFTQQKRTSAGWAGGGGAVVTAGRRKLQTPSREAPPPRGSQILPPGSSRDCKGHAGVRAGWPRAPALRWASVRCHSLVSSGLGVRGPAGALRWGVSPQVGGPEAPEVTEPSRLVGQSSGGEIRKQQLDTRVRQEPPGGPPVHLAQVSFVIPAFNSNFTLDLELNHHLLSSQYVERHFSREGTAQRSTGAGDHCYYQGKLRGNPHSFAALSTCQGLHGVFSDGNLTYIVEPQEMAGPWGASQVSLHSSSLSLLMVTASASPSSLSNLSHPALLRDPSSNVPSVPQVTSHWAPVSFAPVSRGAPRA</sequence>
<dbReference type="Bgee" id="ENSOCUG00000000736">
    <property type="expression patterns" value="Expressed in brain and 9 other cell types or tissues"/>
</dbReference>
<dbReference type="Proteomes" id="UP000001811">
    <property type="component" value="Chromosome 19"/>
</dbReference>
<feature type="region of interest" description="Disordered" evidence="2">
    <location>
        <begin position="162"/>
        <end position="190"/>
    </location>
</feature>
<dbReference type="GeneTree" id="ENSGT00940000159790"/>
<dbReference type="Ensembl" id="ENSOCUT00000059998.1">
    <property type="protein sequence ID" value="ENSOCUP00000032574.1"/>
    <property type="gene ID" value="ENSOCUG00000000736.4"/>
</dbReference>
<reference evidence="4 5" key="1">
    <citation type="journal article" date="2011" name="Nature">
        <title>A high-resolution map of human evolutionary constraint using 29 mammals.</title>
        <authorList>
            <person name="Lindblad-Toh K."/>
            <person name="Garber M."/>
            <person name="Zuk O."/>
            <person name="Lin M.F."/>
            <person name="Parker B.J."/>
            <person name="Washietl S."/>
            <person name="Kheradpour P."/>
            <person name="Ernst J."/>
            <person name="Jordan G."/>
            <person name="Mauceli E."/>
            <person name="Ward L.D."/>
            <person name="Lowe C.B."/>
            <person name="Holloway A.K."/>
            <person name="Clamp M."/>
            <person name="Gnerre S."/>
            <person name="Alfoldi J."/>
            <person name="Beal K."/>
            <person name="Chang J."/>
            <person name="Clawson H."/>
            <person name="Cuff J."/>
            <person name="Di Palma F."/>
            <person name="Fitzgerald S."/>
            <person name="Flicek P."/>
            <person name="Guttman M."/>
            <person name="Hubisz M.J."/>
            <person name="Jaffe D.B."/>
            <person name="Jungreis I."/>
            <person name="Kent W.J."/>
            <person name="Kostka D."/>
            <person name="Lara M."/>
            <person name="Martins A.L."/>
            <person name="Massingham T."/>
            <person name="Moltke I."/>
            <person name="Raney B.J."/>
            <person name="Rasmussen M.D."/>
            <person name="Robinson J."/>
            <person name="Stark A."/>
            <person name="Vilella A.J."/>
            <person name="Wen J."/>
            <person name="Xie X."/>
            <person name="Zody M.C."/>
            <person name="Baldwin J."/>
            <person name="Bloom T."/>
            <person name="Chin C.W."/>
            <person name="Heiman D."/>
            <person name="Nicol R."/>
            <person name="Nusbaum C."/>
            <person name="Young S."/>
            <person name="Wilkinson J."/>
            <person name="Worley K.C."/>
            <person name="Kovar C.L."/>
            <person name="Muzny D.M."/>
            <person name="Gibbs R.A."/>
            <person name="Cree A."/>
            <person name="Dihn H.H."/>
            <person name="Fowler G."/>
            <person name="Jhangiani S."/>
            <person name="Joshi V."/>
            <person name="Lee S."/>
            <person name="Lewis L.R."/>
            <person name="Nazareth L.V."/>
            <person name="Okwuonu G."/>
            <person name="Santibanez J."/>
            <person name="Warren W.C."/>
            <person name="Mardis E.R."/>
            <person name="Weinstock G.M."/>
            <person name="Wilson R.K."/>
            <person name="Delehaunty K."/>
            <person name="Dooling D."/>
            <person name="Fronik C."/>
            <person name="Fulton L."/>
            <person name="Fulton B."/>
            <person name="Graves T."/>
            <person name="Minx P."/>
            <person name="Sodergren E."/>
            <person name="Birney E."/>
            <person name="Margulies E.H."/>
            <person name="Herrero J."/>
            <person name="Green E.D."/>
            <person name="Haussler D."/>
            <person name="Siepel A."/>
            <person name="Goldman N."/>
            <person name="Pollard K.S."/>
            <person name="Pedersen J.S."/>
            <person name="Lander E.S."/>
            <person name="Kellis M."/>
        </authorList>
    </citation>
    <scope>NUCLEOTIDE SEQUENCE [LARGE SCALE GENOMIC DNA]</scope>
    <source>
        <strain evidence="4 5">Thorbecke inbred</strain>
    </source>
</reference>
<reference evidence="4" key="2">
    <citation type="submission" date="2025-08" db="UniProtKB">
        <authorList>
            <consortium name="Ensembl"/>
        </authorList>
    </citation>
    <scope>IDENTIFICATION</scope>
    <source>
        <strain evidence="4">Thorbecke</strain>
    </source>
</reference>
<dbReference type="EMBL" id="AAGW02039836">
    <property type="status" value="NOT_ANNOTATED_CDS"/>
    <property type="molecule type" value="Genomic_DNA"/>
</dbReference>
<evidence type="ECO:0000256" key="1">
    <source>
        <dbReference type="ARBA" id="ARBA00023157"/>
    </source>
</evidence>
<evidence type="ECO:0000313" key="5">
    <source>
        <dbReference type="Proteomes" id="UP000001811"/>
    </source>
</evidence>
<feature type="compositionally biased region" description="Low complexity" evidence="2">
    <location>
        <begin position="50"/>
        <end position="62"/>
    </location>
</feature>
<dbReference type="PANTHER" id="PTHR11905">
    <property type="entry name" value="ADAM A DISINTEGRIN AND METALLOPROTEASE DOMAIN"/>
    <property type="match status" value="1"/>
</dbReference>
<dbReference type="EMBL" id="AAGW02039835">
    <property type="status" value="NOT_ANNOTATED_CDS"/>
    <property type="molecule type" value="Genomic_DNA"/>
</dbReference>
<proteinExistence type="predicted"/>
<feature type="region of interest" description="Disordered" evidence="2">
    <location>
        <begin position="1"/>
        <end position="120"/>
    </location>
</feature>
<evidence type="ECO:0000259" key="3">
    <source>
        <dbReference type="Pfam" id="PF01562"/>
    </source>
</evidence>